<dbReference type="EC" id="2.3.-.-" evidence="5"/>
<dbReference type="InterPro" id="IPR051531">
    <property type="entry name" value="N-acetyltransferase"/>
</dbReference>
<dbReference type="EMBL" id="JBHUEN010000013">
    <property type="protein sequence ID" value="MFD1880968.1"/>
    <property type="molecule type" value="Genomic_DNA"/>
</dbReference>
<dbReference type="InterPro" id="IPR000182">
    <property type="entry name" value="GNAT_dom"/>
</dbReference>
<accession>A0ABW4R5M4</accession>
<feature type="non-terminal residue" evidence="5">
    <location>
        <position position="1"/>
    </location>
</feature>
<sequence length="318" mass="34787">GRSQSPLQAADLVRSEEFSEKSRCPYDEADARHWISQQAGRWDYVIRAGGRLVGSVSTTGAELGYWLAAPERGRGLATGAARLAVMRWFAAGYSTLTARYEIGNDGSAALLHRLGFRDAGSEQRPSAARGKLVARAIQTLTPRDFAAANPFRIATARTIMDPLLPGDAEALAAIVSLPEVARMLFLFDSGFGPDRARDFIRDWSWQGAPPFRLAIRTGGRMIGSIGIGAPPENEIYYFLAPEVGGRGLASEIVPAFCEAVTARFDLRHLTAEVFDDNPASIRVLERAGFRRTGPEMLHSRGRAEPAPGWAYRRDSEFF</sequence>
<dbReference type="PANTHER" id="PTHR43792:SF8">
    <property type="entry name" value="[RIBOSOMAL PROTEIN US5]-ALANINE N-ACETYLTRANSFERASE"/>
    <property type="match status" value="1"/>
</dbReference>
<comment type="caution">
    <text evidence="5">The sequence shown here is derived from an EMBL/GenBank/DDBJ whole genome shotgun (WGS) entry which is preliminary data.</text>
</comment>
<dbReference type="Gene3D" id="3.40.630.30">
    <property type="match status" value="2"/>
</dbReference>
<protein>
    <submittedName>
        <fullName evidence="5">GNAT family N-acetyltransferase</fullName>
        <ecNumber evidence="5">2.3.-.-</ecNumber>
    </submittedName>
</protein>
<reference evidence="6" key="1">
    <citation type="journal article" date="2019" name="Int. J. Syst. Evol. Microbiol.">
        <title>The Global Catalogue of Microorganisms (GCM) 10K type strain sequencing project: providing services to taxonomists for standard genome sequencing and annotation.</title>
        <authorList>
            <consortium name="The Broad Institute Genomics Platform"/>
            <consortium name="The Broad Institute Genome Sequencing Center for Infectious Disease"/>
            <person name="Wu L."/>
            <person name="Ma J."/>
        </authorList>
    </citation>
    <scope>NUCLEOTIDE SEQUENCE [LARGE SCALE GENOMIC DNA]</scope>
    <source>
        <strain evidence="6">CCUG 56029</strain>
    </source>
</reference>
<comment type="similarity">
    <text evidence="3">Belongs to the acetyltransferase family. RimJ subfamily.</text>
</comment>
<feature type="domain" description="N-acetyltransferase" evidence="4">
    <location>
        <begin position="2"/>
        <end position="141"/>
    </location>
</feature>
<dbReference type="PROSITE" id="PS51186">
    <property type="entry name" value="GNAT"/>
    <property type="match status" value="2"/>
</dbReference>
<gene>
    <name evidence="5" type="ORF">ACFSCT_04480</name>
</gene>
<dbReference type="Proteomes" id="UP001597213">
    <property type="component" value="Unassembled WGS sequence"/>
</dbReference>
<keyword evidence="6" id="KW-1185">Reference proteome</keyword>
<evidence type="ECO:0000313" key="6">
    <source>
        <dbReference type="Proteomes" id="UP001597213"/>
    </source>
</evidence>
<evidence type="ECO:0000256" key="1">
    <source>
        <dbReference type="ARBA" id="ARBA00022679"/>
    </source>
</evidence>
<keyword evidence="1 5" id="KW-0808">Transferase</keyword>
<dbReference type="InterPro" id="IPR016181">
    <property type="entry name" value="Acyl_CoA_acyltransferase"/>
</dbReference>
<evidence type="ECO:0000259" key="4">
    <source>
        <dbReference type="PROSITE" id="PS51186"/>
    </source>
</evidence>
<evidence type="ECO:0000313" key="5">
    <source>
        <dbReference type="EMBL" id="MFD1880968.1"/>
    </source>
</evidence>
<dbReference type="GO" id="GO:0016746">
    <property type="term" value="F:acyltransferase activity"/>
    <property type="evidence" value="ECO:0007669"/>
    <property type="project" value="UniProtKB-KW"/>
</dbReference>
<evidence type="ECO:0000256" key="2">
    <source>
        <dbReference type="ARBA" id="ARBA00023315"/>
    </source>
</evidence>
<proteinExistence type="inferred from homology"/>
<dbReference type="SUPFAM" id="SSF55729">
    <property type="entry name" value="Acyl-CoA N-acyltransferases (Nat)"/>
    <property type="match status" value="2"/>
</dbReference>
<organism evidence="5 6">
    <name type="scientific">Paracoccus pacificus</name>
    <dbReference type="NCBI Taxonomy" id="1463598"/>
    <lineage>
        <taxon>Bacteria</taxon>
        <taxon>Pseudomonadati</taxon>
        <taxon>Pseudomonadota</taxon>
        <taxon>Alphaproteobacteria</taxon>
        <taxon>Rhodobacterales</taxon>
        <taxon>Paracoccaceae</taxon>
        <taxon>Paracoccus</taxon>
    </lineage>
</organism>
<dbReference type="PANTHER" id="PTHR43792">
    <property type="entry name" value="GNAT FAMILY, PUTATIVE (AFU_ORTHOLOGUE AFUA_3G00765)-RELATED-RELATED"/>
    <property type="match status" value="1"/>
</dbReference>
<name>A0ABW4R5M4_9RHOB</name>
<evidence type="ECO:0000256" key="3">
    <source>
        <dbReference type="ARBA" id="ARBA00038502"/>
    </source>
</evidence>
<feature type="domain" description="N-acetyltransferase" evidence="4">
    <location>
        <begin position="158"/>
        <end position="314"/>
    </location>
</feature>
<keyword evidence="2 5" id="KW-0012">Acyltransferase</keyword>
<dbReference type="Pfam" id="PF13302">
    <property type="entry name" value="Acetyltransf_3"/>
    <property type="match status" value="2"/>
</dbReference>
<dbReference type="RefSeq" id="WP_379140449.1">
    <property type="nucleotide sequence ID" value="NZ_JBHUEN010000013.1"/>
</dbReference>